<gene>
    <name evidence="1" type="ORF">LIP_1693</name>
</gene>
<reference evidence="2" key="2">
    <citation type="journal article" date="2016" name="Int. J. Syst. Evol. Microbiol.">
        <title>Complete genome sequence and cell structure of Limnochorda pilosa, a Gram-negative spore-former within the phylum Firmicutes.</title>
        <authorList>
            <person name="Watanabe M."/>
            <person name="Kojima H."/>
            <person name="Fukui M."/>
        </authorList>
    </citation>
    <scope>NUCLEOTIDE SEQUENCE [LARGE SCALE GENOMIC DNA]</scope>
    <source>
        <strain evidence="2">HC45</strain>
    </source>
</reference>
<dbReference type="InterPro" id="IPR007546">
    <property type="entry name" value="DUF503"/>
</dbReference>
<dbReference type="Pfam" id="PF04456">
    <property type="entry name" value="DUF503"/>
    <property type="match status" value="1"/>
</dbReference>
<accession>A0A0K2SL12</accession>
<protein>
    <recommendedName>
        <fullName evidence="3">YlxP-like protein</fullName>
    </recommendedName>
</protein>
<reference evidence="2" key="1">
    <citation type="submission" date="2015-07" db="EMBL/GenBank/DDBJ databases">
        <title>Complete genome sequence and phylogenetic analysis of Limnochorda pilosa.</title>
        <authorList>
            <person name="Watanabe M."/>
            <person name="Kojima H."/>
            <person name="Fukui M."/>
        </authorList>
    </citation>
    <scope>NUCLEOTIDE SEQUENCE [LARGE SCALE GENOMIC DNA]</scope>
    <source>
        <strain evidence="2">HC45</strain>
    </source>
</reference>
<dbReference type="SUPFAM" id="SSF103007">
    <property type="entry name" value="Hypothetical protein TT1725"/>
    <property type="match status" value="1"/>
</dbReference>
<dbReference type="RefSeq" id="WP_068136537.1">
    <property type="nucleotide sequence ID" value="NZ_AP014924.1"/>
</dbReference>
<dbReference type="Gene3D" id="3.30.70.1120">
    <property type="entry name" value="TT1725-like"/>
    <property type="match status" value="1"/>
</dbReference>
<dbReference type="EMBL" id="AP014924">
    <property type="protein sequence ID" value="BAS27539.1"/>
    <property type="molecule type" value="Genomic_DNA"/>
</dbReference>
<dbReference type="PANTHER" id="PTHR36441">
    <property type="entry name" value="HYPOTHETICAL CYTOSOLIC PROTEIN"/>
    <property type="match status" value="1"/>
</dbReference>
<name>A0A0K2SL12_LIMPI</name>
<evidence type="ECO:0000313" key="1">
    <source>
        <dbReference type="EMBL" id="BAS27539.1"/>
    </source>
</evidence>
<dbReference type="STRING" id="1555112.LIP_1693"/>
<sequence length="93" mass="10409">MVVGIAEIRLLLPGPRSLKEKRRILRSLVDRIRVRYHVAVAEVGDQNLWNRATVGVACVSNEAAHAHQILGHVLHFVESNGEVEVDRVEVRLA</sequence>
<keyword evidence="2" id="KW-1185">Reference proteome</keyword>
<evidence type="ECO:0000313" key="2">
    <source>
        <dbReference type="Proteomes" id="UP000065807"/>
    </source>
</evidence>
<dbReference type="PANTHER" id="PTHR36441:SF1">
    <property type="entry name" value="DUF503 DOMAIN-CONTAINING PROTEIN"/>
    <property type="match status" value="1"/>
</dbReference>
<evidence type="ECO:0008006" key="3">
    <source>
        <dbReference type="Google" id="ProtNLM"/>
    </source>
</evidence>
<dbReference type="Proteomes" id="UP000065807">
    <property type="component" value="Chromosome"/>
</dbReference>
<proteinExistence type="predicted"/>
<organism evidence="1 2">
    <name type="scientific">Limnochorda pilosa</name>
    <dbReference type="NCBI Taxonomy" id="1555112"/>
    <lineage>
        <taxon>Bacteria</taxon>
        <taxon>Bacillati</taxon>
        <taxon>Bacillota</taxon>
        <taxon>Limnochordia</taxon>
        <taxon>Limnochordales</taxon>
        <taxon>Limnochordaceae</taxon>
        <taxon>Limnochorda</taxon>
    </lineage>
</organism>
<dbReference type="AlphaFoldDB" id="A0A0K2SL12"/>
<dbReference type="OrthoDB" id="9809023at2"/>
<dbReference type="KEGG" id="lpil:LIP_1693"/>
<dbReference type="InterPro" id="IPR036746">
    <property type="entry name" value="TT1725-like_sf"/>
</dbReference>